<dbReference type="Proteomes" id="UP001320706">
    <property type="component" value="Unassembled WGS sequence"/>
</dbReference>
<gene>
    <name evidence="1" type="ORF">M8818_003627</name>
</gene>
<evidence type="ECO:0000313" key="1">
    <source>
        <dbReference type="EMBL" id="KAK8210140.1"/>
    </source>
</evidence>
<accession>A0ACC3SDV0</accession>
<reference evidence="1" key="1">
    <citation type="submission" date="2024-02" db="EMBL/GenBank/DDBJ databases">
        <title>Metagenome Assembled Genome of Zalaria obscura JY119.</title>
        <authorList>
            <person name="Vighnesh L."/>
            <person name="Jagadeeshwari U."/>
            <person name="Venkata Ramana C."/>
            <person name="Sasikala C."/>
        </authorList>
    </citation>
    <scope>NUCLEOTIDE SEQUENCE</scope>
    <source>
        <strain evidence="1">JY119</strain>
    </source>
</reference>
<dbReference type="EMBL" id="JAMKPW020000016">
    <property type="protein sequence ID" value="KAK8210140.1"/>
    <property type="molecule type" value="Genomic_DNA"/>
</dbReference>
<sequence>MRAEEPLTSVAFTGLALRVAHMLGLHKDPSHFPDITAIEAEERRRSWWHLLHTDMGVAVLAGLLPSIANGSWDVKPISELDDELIGTQEGIEYEVSVARNEREMDCVGDRSCPQSSMITTSNILVAGKLNTSCKTTSVSEQRLLTVRSISS</sequence>
<evidence type="ECO:0000313" key="2">
    <source>
        <dbReference type="Proteomes" id="UP001320706"/>
    </source>
</evidence>
<protein>
    <submittedName>
        <fullName evidence="1">Uncharacterized protein</fullName>
    </submittedName>
</protein>
<name>A0ACC3SDV0_9PEZI</name>
<comment type="caution">
    <text evidence="1">The sequence shown here is derived from an EMBL/GenBank/DDBJ whole genome shotgun (WGS) entry which is preliminary data.</text>
</comment>
<proteinExistence type="predicted"/>
<keyword evidence="2" id="KW-1185">Reference proteome</keyword>
<organism evidence="1 2">
    <name type="scientific">Zalaria obscura</name>
    <dbReference type="NCBI Taxonomy" id="2024903"/>
    <lineage>
        <taxon>Eukaryota</taxon>
        <taxon>Fungi</taxon>
        <taxon>Dikarya</taxon>
        <taxon>Ascomycota</taxon>
        <taxon>Pezizomycotina</taxon>
        <taxon>Dothideomycetes</taxon>
        <taxon>Dothideomycetidae</taxon>
        <taxon>Dothideales</taxon>
        <taxon>Zalariaceae</taxon>
        <taxon>Zalaria</taxon>
    </lineage>
</organism>